<keyword evidence="2" id="KW-1185">Reference proteome</keyword>
<dbReference type="Proteomes" id="UP000542776">
    <property type="component" value="Unassembled WGS sequence"/>
</dbReference>
<sequence length="160" mass="17646">MPAIERYNGPLWQTLRSVDPNGSLAQVAFLSARYGFRSASAEIADYDVRLTRDLTDAMIAGGMTTRWPRPRLPSMPDDAGIHPGVEIAGFHHAAREPLRDVALIGGALYLEVMRAFLVGFREMGCLASDATITEINGPIGFMRRDLRLWLQAAQNPHSKP</sequence>
<gene>
    <name evidence="1" type="ORF">GGR04_004780</name>
</gene>
<protein>
    <submittedName>
        <fullName evidence="1">Uncharacterized protein</fullName>
    </submittedName>
</protein>
<evidence type="ECO:0000313" key="2">
    <source>
        <dbReference type="Proteomes" id="UP000542776"/>
    </source>
</evidence>
<organism evidence="1 2">
    <name type="scientific">Aureimonas pseudogalii</name>
    <dbReference type="NCBI Taxonomy" id="1744844"/>
    <lineage>
        <taxon>Bacteria</taxon>
        <taxon>Pseudomonadati</taxon>
        <taxon>Pseudomonadota</taxon>
        <taxon>Alphaproteobacteria</taxon>
        <taxon>Hyphomicrobiales</taxon>
        <taxon>Aurantimonadaceae</taxon>
        <taxon>Aureimonas</taxon>
    </lineage>
</organism>
<reference evidence="1 2" key="1">
    <citation type="submission" date="2020-08" db="EMBL/GenBank/DDBJ databases">
        <title>Genomic Encyclopedia of Type Strains, Phase IV (KMG-IV): sequencing the most valuable type-strain genomes for metagenomic binning, comparative biology and taxonomic classification.</title>
        <authorList>
            <person name="Goeker M."/>
        </authorList>
    </citation>
    <scope>NUCLEOTIDE SEQUENCE [LARGE SCALE GENOMIC DNA]</scope>
    <source>
        <strain evidence="1 2">DSM 102238</strain>
    </source>
</reference>
<proteinExistence type="predicted"/>
<dbReference type="AlphaFoldDB" id="A0A7W6H938"/>
<name>A0A7W6H938_9HYPH</name>
<dbReference type="EMBL" id="JACIEK010000038">
    <property type="protein sequence ID" value="MBB4000899.1"/>
    <property type="molecule type" value="Genomic_DNA"/>
</dbReference>
<accession>A0A7W6H938</accession>
<dbReference type="RefSeq" id="WP_246393603.1">
    <property type="nucleotide sequence ID" value="NZ_JACIEK010000038.1"/>
</dbReference>
<comment type="caution">
    <text evidence="1">The sequence shown here is derived from an EMBL/GenBank/DDBJ whole genome shotgun (WGS) entry which is preliminary data.</text>
</comment>
<evidence type="ECO:0000313" key="1">
    <source>
        <dbReference type="EMBL" id="MBB4000899.1"/>
    </source>
</evidence>